<protein>
    <recommendedName>
        <fullName evidence="3">MarR family transcriptional regulator</fullName>
    </recommendedName>
</protein>
<organism evidence="1 2">
    <name type="scientific">Neobacillus pocheonensis</name>
    <dbReference type="NCBI Taxonomy" id="363869"/>
    <lineage>
        <taxon>Bacteria</taxon>
        <taxon>Bacillati</taxon>
        <taxon>Bacillota</taxon>
        <taxon>Bacilli</taxon>
        <taxon>Bacillales</taxon>
        <taxon>Bacillaceae</taxon>
        <taxon>Neobacillus</taxon>
    </lineage>
</organism>
<keyword evidence="2" id="KW-1185">Reference proteome</keyword>
<proteinExistence type="predicted"/>
<accession>A0ABT0WIR4</accession>
<sequence>MQSKVENIAKTYIQLIPLFYSKLTTLQKAAPKTEHDLTHLQFHILEGVFHAVDGISMTQLPKISASRSSN</sequence>
<comment type="caution">
    <text evidence="1">The sequence shown here is derived from an EMBL/GenBank/DDBJ whole genome shotgun (WGS) entry which is preliminary data.</text>
</comment>
<evidence type="ECO:0000313" key="2">
    <source>
        <dbReference type="Proteomes" id="UP001523262"/>
    </source>
</evidence>
<evidence type="ECO:0008006" key="3">
    <source>
        <dbReference type="Google" id="ProtNLM"/>
    </source>
</evidence>
<name>A0ABT0WIR4_9BACI</name>
<reference evidence="1 2" key="1">
    <citation type="submission" date="2022-06" db="EMBL/GenBank/DDBJ databases">
        <authorList>
            <person name="Jeon C.O."/>
        </authorList>
    </citation>
    <scope>NUCLEOTIDE SEQUENCE [LARGE SCALE GENOMIC DNA]</scope>
    <source>
        <strain evidence="1 2">KCTC 13943</strain>
    </source>
</reference>
<gene>
    <name evidence="1" type="ORF">NDK43_32905</name>
</gene>
<dbReference type="EMBL" id="JAMQCR010000004">
    <property type="protein sequence ID" value="MCM2536201.1"/>
    <property type="molecule type" value="Genomic_DNA"/>
</dbReference>
<dbReference type="Proteomes" id="UP001523262">
    <property type="component" value="Unassembled WGS sequence"/>
</dbReference>
<evidence type="ECO:0000313" key="1">
    <source>
        <dbReference type="EMBL" id="MCM2536201.1"/>
    </source>
</evidence>